<dbReference type="OrthoDB" id="9768696at2"/>
<dbReference type="SMART" id="SM00796">
    <property type="entry name" value="AHS1"/>
    <property type="match status" value="1"/>
</dbReference>
<keyword evidence="2" id="KW-0378">Hydrolase</keyword>
<protein>
    <recommendedName>
        <fullName evidence="4">Carboxyltransferase domain-containing protein</fullName>
    </recommendedName>
</protein>
<keyword evidence="3" id="KW-0067">ATP-binding</keyword>
<keyword evidence="6" id="KW-1185">Reference proteome</keyword>
<evidence type="ECO:0000313" key="5">
    <source>
        <dbReference type="EMBL" id="EMY32246.1"/>
    </source>
</evidence>
<dbReference type="InterPro" id="IPR010016">
    <property type="entry name" value="PxpB"/>
</dbReference>
<gene>
    <name evidence="5" type="ORF">D477_021168</name>
</gene>
<feature type="non-terminal residue" evidence="5">
    <location>
        <position position="151"/>
    </location>
</feature>
<dbReference type="InterPro" id="IPR003833">
    <property type="entry name" value="CT_C_D"/>
</dbReference>
<evidence type="ECO:0000256" key="2">
    <source>
        <dbReference type="ARBA" id="ARBA00022801"/>
    </source>
</evidence>
<dbReference type="GO" id="GO:0016787">
    <property type="term" value="F:hydrolase activity"/>
    <property type="evidence" value="ECO:0007669"/>
    <property type="project" value="UniProtKB-KW"/>
</dbReference>
<dbReference type="PANTHER" id="PTHR34698:SF2">
    <property type="entry name" value="5-OXOPROLINASE SUBUNIT B"/>
    <property type="match status" value="1"/>
</dbReference>
<dbReference type="Gene3D" id="2.40.100.10">
    <property type="entry name" value="Cyclophilin-like"/>
    <property type="match status" value="1"/>
</dbReference>
<comment type="caution">
    <text evidence="5">The sequence shown here is derived from an EMBL/GenBank/DDBJ whole genome shotgun (WGS) entry which is preliminary data.</text>
</comment>
<evidence type="ECO:0000256" key="1">
    <source>
        <dbReference type="ARBA" id="ARBA00022741"/>
    </source>
</evidence>
<dbReference type="Gene3D" id="3.30.1360.40">
    <property type="match status" value="1"/>
</dbReference>
<dbReference type="SUPFAM" id="SSF50891">
    <property type="entry name" value="Cyclophilin-like"/>
    <property type="match status" value="1"/>
</dbReference>
<sequence length="151" mass="15684">MSVKAVHFAGPRALLVDLPDLDSVLALHAHLLSNPLPGQLDVLAAAATVLIQCDTRAHALAARTAVERLELGQAPAGTGETVDIPVIYDGEDLAEVARLTGLSPEAVVNAHTGQVWTAAFGGFAPGFAYLTGENHLLDVPRRATPRTAVPA</sequence>
<reference evidence="5 6" key="1">
    <citation type="journal article" date="2013" name="Genome Announc.">
        <title>Draft Genome Sequence of Arthrobacter crystallopoietes Strain BAB-32, Revealing Genes for Bioremediation.</title>
        <authorList>
            <person name="Joshi M.N."/>
            <person name="Pandit A.S."/>
            <person name="Sharma A."/>
            <person name="Pandya R.V."/>
            <person name="Desai S.M."/>
            <person name="Saxena A.K."/>
            <person name="Bagatharia S.B."/>
        </authorList>
    </citation>
    <scope>NUCLEOTIDE SEQUENCE [LARGE SCALE GENOMIC DNA]</scope>
    <source>
        <strain evidence="5 6">BAB-32</strain>
    </source>
</reference>
<dbReference type="InterPro" id="IPR029000">
    <property type="entry name" value="Cyclophilin-like_dom_sf"/>
</dbReference>
<dbReference type="PANTHER" id="PTHR34698">
    <property type="entry name" value="5-OXOPROLINASE SUBUNIT B"/>
    <property type="match status" value="1"/>
</dbReference>
<organism evidence="5 6">
    <name type="scientific">Arthrobacter crystallopoietes BAB-32</name>
    <dbReference type="NCBI Taxonomy" id="1246476"/>
    <lineage>
        <taxon>Bacteria</taxon>
        <taxon>Bacillati</taxon>
        <taxon>Actinomycetota</taxon>
        <taxon>Actinomycetes</taxon>
        <taxon>Micrococcales</taxon>
        <taxon>Micrococcaceae</taxon>
        <taxon>Crystallibacter</taxon>
    </lineage>
</organism>
<dbReference type="RefSeq" id="WP_005275152.1">
    <property type="nucleotide sequence ID" value="NZ_ANPE02000308.1"/>
</dbReference>
<evidence type="ECO:0000259" key="4">
    <source>
        <dbReference type="SMART" id="SM00796"/>
    </source>
</evidence>
<proteinExistence type="predicted"/>
<evidence type="ECO:0000256" key="3">
    <source>
        <dbReference type="ARBA" id="ARBA00022840"/>
    </source>
</evidence>
<evidence type="ECO:0000313" key="6">
    <source>
        <dbReference type="Proteomes" id="UP000010729"/>
    </source>
</evidence>
<dbReference type="Pfam" id="PF02682">
    <property type="entry name" value="CT_C_D"/>
    <property type="match status" value="1"/>
</dbReference>
<dbReference type="Proteomes" id="UP000010729">
    <property type="component" value="Unassembled WGS sequence"/>
</dbReference>
<dbReference type="AlphaFoldDB" id="N1UPA0"/>
<accession>N1UPA0</accession>
<dbReference type="GO" id="GO:0005524">
    <property type="term" value="F:ATP binding"/>
    <property type="evidence" value="ECO:0007669"/>
    <property type="project" value="UniProtKB-KW"/>
</dbReference>
<dbReference type="SUPFAM" id="SSF160467">
    <property type="entry name" value="PH0987 N-terminal domain-like"/>
    <property type="match status" value="1"/>
</dbReference>
<keyword evidence="1" id="KW-0547">Nucleotide-binding</keyword>
<feature type="domain" description="Carboxyltransferase" evidence="4">
    <location>
        <begin position="4"/>
        <end position="151"/>
    </location>
</feature>
<dbReference type="EMBL" id="ANPE02000308">
    <property type="protein sequence ID" value="EMY32246.1"/>
    <property type="molecule type" value="Genomic_DNA"/>
</dbReference>
<name>N1UPA0_9MICC</name>